<organism evidence="8 9">
    <name type="scientific">Roseinatronobacter domitianus</name>
    <dbReference type="NCBI Taxonomy" id="2940293"/>
    <lineage>
        <taxon>Bacteria</taxon>
        <taxon>Pseudomonadati</taxon>
        <taxon>Pseudomonadota</taxon>
        <taxon>Alphaproteobacteria</taxon>
        <taxon>Rhodobacterales</taxon>
        <taxon>Paracoccaceae</taxon>
        <taxon>Roseinatronobacter</taxon>
    </lineage>
</organism>
<reference evidence="8 9" key="1">
    <citation type="submission" date="2022-05" db="EMBL/GenBank/DDBJ databases">
        <title>Seasonal and diel survey of microbial diversity of the Tyrrhenian coast.</title>
        <authorList>
            <person name="Gattoni G."/>
            <person name="Corral P."/>
        </authorList>
    </citation>
    <scope>NUCLEOTIDE SEQUENCE [LARGE SCALE GENOMIC DNA]</scope>
    <source>
        <strain evidence="8 9">V10</strain>
    </source>
</reference>
<feature type="transmembrane region" description="Helical" evidence="7">
    <location>
        <begin position="165"/>
        <end position="185"/>
    </location>
</feature>
<protein>
    <submittedName>
        <fullName evidence="8">Sulfate exporter family transporter</fullName>
    </submittedName>
</protein>
<dbReference type="PANTHER" id="PTHR30106">
    <property type="entry name" value="INNER MEMBRANE PROTEIN YEIH-RELATED"/>
    <property type="match status" value="1"/>
</dbReference>
<gene>
    <name evidence="8" type="ORF">M3N55_09550</name>
</gene>
<comment type="subcellular location">
    <subcellularLocation>
        <location evidence="1">Cell membrane</location>
        <topology evidence="1">Multi-pass membrane protein</topology>
    </subcellularLocation>
</comment>
<evidence type="ECO:0000256" key="4">
    <source>
        <dbReference type="ARBA" id="ARBA00022692"/>
    </source>
</evidence>
<feature type="transmembrane region" description="Helical" evidence="7">
    <location>
        <begin position="98"/>
        <end position="120"/>
    </location>
</feature>
<sequence>MNYARPAFGDHARHAQGRIRTLAPGVCIAFVIAMAATFLGNHYGAPVMLFALLIGLALHFLSQTEPCAAGIEFCAKSLLRVGIALLGARITFDQLAALGAGPLILVLICILATIGFGLLAARLLGRGWRLGILTGGAVAICGASAALAISAVLPRHSNLERDTLFTVIAVTTLSTIAMVAYPILFSKLGLSDQQIGVLLGASIHDVAQVVGAGYAVSEEAGDTASYVKLLRVAMLPIVVIVLGVVLRAKGSERQGAVPVPLFTLGFAGLVIVNSFGLVPEPARLLMVDSSRWLLVAAIAALGVKTSMSAMFRLGPRHSILVVAQTGFLAALAVALLFLLQVS</sequence>
<name>A0ABT0M286_9RHOB</name>
<feature type="transmembrane region" description="Helical" evidence="7">
    <location>
        <begin position="259"/>
        <end position="278"/>
    </location>
</feature>
<dbReference type="EMBL" id="JALZWP010000008">
    <property type="protein sequence ID" value="MCL1628974.1"/>
    <property type="molecule type" value="Genomic_DNA"/>
</dbReference>
<keyword evidence="6 7" id="KW-0472">Membrane</keyword>
<feature type="transmembrane region" description="Helical" evidence="7">
    <location>
        <begin position="45"/>
        <end position="61"/>
    </location>
</feature>
<feature type="transmembrane region" description="Helical" evidence="7">
    <location>
        <begin position="21"/>
        <end position="39"/>
    </location>
</feature>
<evidence type="ECO:0000313" key="9">
    <source>
        <dbReference type="Proteomes" id="UP001202550"/>
    </source>
</evidence>
<keyword evidence="5 7" id="KW-1133">Transmembrane helix</keyword>
<keyword evidence="3" id="KW-1003">Cell membrane</keyword>
<feature type="transmembrane region" description="Helical" evidence="7">
    <location>
        <begin position="132"/>
        <end position="153"/>
    </location>
</feature>
<dbReference type="Proteomes" id="UP001202550">
    <property type="component" value="Unassembled WGS sequence"/>
</dbReference>
<accession>A0ABT0M286</accession>
<proteinExistence type="inferred from homology"/>
<feature type="transmembrane region" description="Helical" evidence="7">
    <location>
        <begin position="290"/>
        <end position="307"/>
    </location>
</feature>
<evidence type="ECO:0000256" key="6">
    <source>
        <dbReference type="ARBA" id="ARBA00023136"/>
    </source>
</evidence>
<keyword evidence="9" id="KW-1185">Reference proteome</keyword>
<keyword evidence="4 7" id="KW-0812">Transmembrane</keyword>
<evidence type="ECO:0000256" key="3">
    <source>
        <dbReference type="ARBA" id="ARBA00022475"/>
    </source>
</evidence>
<evidence type="ECO:0000313" key="8">
    <source>
        <dbReference type="EMBL" id="MCL1628974.1"/>
    </source>
</evidence>
<dbReference type="Pfam" id="PF03601">
    <property type="entry name" value="Cons_hypoth698"/>
    <property type="match status" value="1"/>
</dbReference>
<comment type="caution">
    <text evidence="8">The sequence shown here is derived from an EMBL/GenBank/DDBJ whole genome shotgun (WGS) entry which is preliminary data.</text>
</comment>
<comment type="similarity">
    <text evidence="2">Belongs to the UPF0324 family.</text>
</comment>
<dbReference type="RefSeq" id="WP_249058312.1">
    <property type="nucleotide sequence ID" value="NZ_JALZWP010000008.1"/>
</dbReference>
<evidence type="ECO:0000256" key="5">
    <source>
        <dbReference type="ARBA" id="ARBA00022989"/>
    </source>
</evidence>
<dbReference type="PANTHER" id="PTHR30106:SF2">
    <property type="entry name" value="UPF0324 INNER MEMBRANE PROTEIN YEIH"/>
    <property type="match status" value="1"/>
</dbReference>
<evidence type="ECO:0000256" key="7">
    <source>
        <dbReference type="SAM" id="Phobius"/>
    </source>
</evidence>
<feature type="transmembrane region" description="Helical" evidence="7">
    <location>
        <begin position="229"/>
        <end position="247"/>
    </location>
</feature>
<feature type="transmembrane region" description="Helical" evidence="7">
    <location>
        <begin position="319"/>
        <end position="339"/>
    </location>
</feature>
<evidence type="ECO:0000256" key="1">
    <source>
        <dbReference type="ARBA" id="ARBA00004651"/>
    </source>
</evidence>
<dbReference type="InterPro" id="IPR018383">
    <property type="entry name" value="UPF0324_pro"/>
</dbReference>
<evidence type="ECO:0000256" key="2">
    <source>
        <dbReference type="ARBA" id="ARBA00007977"/>
    </source>
</evidence>